<evidence type="ECO:0000313" key="3">
    <source>
        <dbReference type="Proteomes" id="UP000261905"/>
    </source>
</evidence>
<feature type="domain" description="PhnB-like" evidence="1">
    <location>
        <begin position="4"/>
        <end position="129"/>
    </location>
</feature>
<comment type="caution">
    <text evidence="2">The sequence shown here is derived from an EMBL/GenBank/DDBJ whole genome shotgun (WGS) entry which is preliminary data.</text>
</comment>
<accession>A0A371PN19</accession>
<dbReference type="SUPFAM" id="SSF54593">
    <property type="entry name" value="Glyoxalase/Bleomycin resistance protein/Dihydroxybiphenyl dioxygenase"/>
    <property type="match status" value="1"/>
</dbReference>
<dbReference type="InterPro" id="IPR028973">
    <property type="entry name" value="PhnB-like"/>
</dbReference>
<protein>
    <submittedName>
        <fullName evidence="2">VOC family protein</fullName>
    </submittedName>
</protein>
<dbReference type="InterPro" id="IPR029068">
    <property type="entry name" value="Glyas_Bleomycin-R_OHBP_Dase"/>
</dbReference>
<dbReference type="Gene3D" id="3.10.180.10">
    <property type="entry name" value="2,3-Dihydroxybiphenyl 1,2-Dioxygenase, domain 1"/>
    <property type="match status" value="1"/>
</dbReference>
<dbReference type="OrthoDB" id="9795306at2"/>
<reference evidence="2 3" key="1">
    <citation type="submission" date="2018-08" db="EMBL/GenBank/DDBJ databases">
        <title>Paenibacillus sp. M4BSY-1, whole genome shotgun sequence.</title>
        <authorList>
            <person name="Tuo L."/>
        </authorList>
    </citation>
    <scope>NUCLEOTIDE SEQUENCE [LARGE SCALE GENOMIC DNA]</scope>
    <source>
        <strain evidence="2 3">M4BSY-1</strain>
    </source>
</reference>
<dbReference type="Pfam" id="PF06983">
    <property type="entry name" value="3-dmu-9_3-mt"/>
    <property type="match status" value="1"/>
</dbReference>
<dbReference type="Proteomes" id="UP000261905">
    <property type="component" value="Unassembled WGS sequence"/>
</dbReference>
<organism evidence="2 3">
    <name type="scientific">Paenibacillus paeoniae</name>
    <dbReference type="NCBI Taxonomy" id="2292705"/>
    <lineage>
        <taxon>Bacteria</taxon>
        <taxon>Bacillati</taxon>
        <taxon>Bacillota</taxon>
        <taxon>Bacilli</taxon>
        <taxon>Bacillales</taxon>
        <taxon>Paenibacillaceae</taxon>
        <taxon>Paenibacillus</taxon>
    </lineage>
</organism>
<sequence>MSLNPYLNFDGNTREVVLYYASVFGLEEPTILTFGSNSESEIPPGTENLVMHAQLKIAGGTLMFSDNFPGRPFQQGNNISLAYVSSDKNAIKEAFDKLKRDGKVEIELQETTWSPYYGYLTDKYGIGWQFNYES</sequence>
<evidence type="ECO:0000313" key="2">
    <source>
        <dbReference type="EMBL" id="REK77614.1"/>
    </source>
</evidence>
<dbReference type="AlphaFoldDB" id="A0A371PN19"/>
<dbReference type="EMBL" id="QUBQ01000001">
    <property type="protein sequence ID" value="REK77614.1"/>
    <property type="molecule type" value="Genomic_DNA"/>
</dbReference>
<gene>
    <name evidence="2" type="ORF">DX130_11650</name>
</gene>
<dbReference type="CDD" id="cd06588">
    <property type="entry name" value="PhnB_like"/>
    <property type="match status" value="1"/>
</dbReference>
<dbReference type="PANTHER" id="PTHR33990">
    <property type="entry name" value="PROTEIN YJDN-RELATED"/>
    <property type="match status" value="1"/>
</dbReference>
<proteinExistence type="predicted"/>
<dbReference type="PANTHER" id="PTHR33990:SF1">
    <property type="entry name" value="PROTEIN YJDN"/>
    <property type="match status" value="1"/>
</dbReference>
<evidence type="ECO:0000259" key="1">
    <source>
        <dbReference type="Pfam" id="PF06983"/>
    </source>
</evidence>
<keyword evidence="3" id="KW-1185">Reference proteome</keyword>
<name>A0A371PN19_9BACL</name>
<dbReference type="RefSeq" id="WP_116045343.1">
    <property type="nucleotide sequence ID" value="NZ_QUBQ01000001.1"/>
</dbReference>